<accession>A0A0H3AJ67</accession>
<proteinExistence type="predicted"/>
<organism evidence="1 2">
    <name type="scientific">Vibrio cholerae serotype O1 (strain ATCC 39541 / Classical Ogawa 395 / O395)</name>
    <dbReference type="NCBI Taxonomy" id="345073"/>
    <lineage>
        <taxon>Bacteria</taxon>
        <taxon>Pseudomonadati</taxon>
        <taxon>Pseudomonadota</taxon>
        <taxon>Gammaproteobacteria</taxon>
        <taxon>Vibrionales</taxon>
        <taxon>Vibrionaceae</taxon>
        <taxon>Vibrio</taxon>
    </lineage>
</organism>
<dbReference type="OrthoDB" id="1539765at1236"/>
<evidence type="ECO:0000313" key="2">
    <source>
        <dbReference type="Proteomes" id="UP000000249"/>
    </source>
</evidence>
<dbReference type="Proteomes" id="UP000000249">
    <property type="component" value="Chromosome 1"/>
</dbReference>
<dbReference type="KEGG" id="vco:VC0395_A2793"/>
<dbReference type="PATRIC" id="fig|345073.21.peg.413"/>
<dbReference type="AlphaFoldDB" id="A0A0H3AJ67"/>
<evidence type="ECO:0008006" key="3">
    <source>
        <dbReference type="Google" id="ProtNLM"/>
    </source>
</evidence>
<gene>
    <name evidence="1" type="ordered locus">VC0395_A2793</name>
</gene>
<protein>
    <recommendedName>
        <fullName evidence="3">Fe3+ hydroxamate ABC transporter substrate-binding protein</fullName>
    </recommendedName>
</protein>
<sequence length="56" mass="6293">MFLPMVGLWGLNLASDEFLIIEFFANQYVLNEPQVGSFLLFGPCLVLSISQGWKAK</sequence>
<reference evidence="1 2" key="1">
    <citation type="submission" date="2007-03" db="EMBL/GenBank/DDBJ databases">
        <authorList>
            <person name="Heidelberg J."/>
        </authorList>
    </citation>
    <scope>NUCLEOTIDE SEQUENCE [LARGE SCALE GENOMIC DNA]</scope>
    <source>
        <strain evidence="2">ATCC 39541 / Classical Ogawa 395 / O395</strain>
    </source>
</reference>
<name>A0A0H3AJ67_VIBC3</name>
<evidence type="ECO:0000313" key="1">
    <source>
        <dbReference type="EMBL" id="ABQ20561.1"/>
    </source>
</evidence>
<dbReference type="KEGG" id="vcr:VC395_0426"/>
<dbReference type="EMBL" id="CP000627">
    <property type="protein sequence ID" value="ABQ20561.1"/>
    <property type="molecule type" value="Genomic_DNA"/>
</dbReference>